<dbReference type="Proteomes" id="UP000031668">
    <property type="component" value="Unassembled WGS sequence"/>
</dbReference>
<evidence type="ECO:0000313" key="1">
    <source>
        <dbReference type="EMBL" id="KII61027.1"/>
    </source>
</evidence>
<protein>
    <submittedName>
        <fullName evidence="1">Uncharacterized protein</fullName>
    </submittedName>
</protein>
<gene>
    <name evidence="1" type="ORF">RF11_01744</name>
</gene>
<proteinExistence type="predicted"/>
<dbReference type="EMBL" id="JWZT01005389">
    <property type="protein sequence ID" value="KII61027.1"/>
    <property type="molecule type" value="Genomic_DNA"/>
</dbReference>
<dbReference type="AlphaFoldDB" id="A0A0C2IVZ6"/>
<comment type="caution">
    <text evidence="1">The sequence shown here is derived from an EMBL/GenBank/DDBJ whole genome shotgun (WGS) entry which is preliminary data.</text>
</comment>
<name>A0A0C2IVZ6_THEKT</name>
<reference evidence="1 2" key="1">
    <citation type="journal article" date="2014" name="Genome Biol. Evol.">
        <title>The genome of the myxosporean Thelohanellus kitauei shows adaptations to nutrient acquisition within its fish host.</title>
        <authorList>
            <person name="Yang Y."/>
            <person name="Xiong J."/>
            <person name="Zhou Z."/>
            <person name="Huo F."/>
            <person name="Miao W."/>
            <person name="Ran C."/>
            <person name="Liu Y."/>
            <person name="Zhang J."/>
            <person name="Feng J."/>
            <person name="Wang M."/>
            <person name="Wang M."/>
            <person name="Wang L."/>
            <person name="Yao B."/>
        </authorList>
    </citation>
    <scope>NUCLEOTIDE SEQUENCE [LARGE SCALE GENOMIC DNA]</scope>
    <source>
        <strain evidence="1">Wuqing</strain>
    </source>
</reference>
<accession>A0A0C2IVZ6</accession>
<keyword evidence="2" id="KW-1185">Reference proteome</keyword>
<evidence type="ECO:0000313" key="2">
    <source>
        <dbReference type="Proteomes" id="UP000031668"/>
    </source>
</evidence>
<sequence>MGVILENISAQRIYKDENLFVAFCYLKRIQPAMTPIVTETVSMMSIQVEFSSILNTFNETVHRNLTRAELMTAKNNVLWSQNSLDKSVKAYSNLYQQKQLGALGSLINRVLRSILGGDEISTMVVAHVDNLIREIETPPGMTKADFLKSFVQ</sequence>
<organism evidence="1 2">
    <name type="scientific">Thelohanellus kitauei</name>
    <name type="common">Myxosporean</name>
    <dbReference type="NCBI Taxonomy" id="669202"/>
    <lineage>
        <taxon>Eukaryota</taxon>
        <taxon>Metazoa</taxon>
        <taxon>Cnidaria</taxon>
        <taxon>Myxozoa</taxon>
        <taxon>Myxosporea</taxon>
        <taxon>Bivalvulida</taxon>
        <taxon>Platysporina</taxon>
        <taxon>Myxobolidae</taxon>
        <taxon>Thelohanellus</taxon>
    </lineage>
</organism>